<proteinExistence type="predicted"/>
<reference evidence="5 6" key="1">
    <citation type="submission" date="2020-10" db="EMBL/GenBank/DDBJ databases">
        <title>Olsenella immobilis sp.nov., isolated from the mud in a fermentation cellar used for the production of Chinese strong-flavoured liquor.</title>
        <authorList>
            <person name="Lu L."/>
        </authorList>
    </citation>
    <scope>NUCLEOTIDE SEQUENCE [LARGE SCALE GENOMIC DNA]</scope>
    <source>
        <strain evidence="5 6">LZLJ-2</strain>
    </source>
</reference>
<dbReference type="PANTHER" id="PTHR11839:SF18">
    <property type="entry name" value="NUDIX HYDROLASE DOMAIN-CONTAINING PROTEIN"/>
    <property type="match status" value="1"/>
</dbReference>
<evidence type="ECO:0000256" key="3">
    <source>
        <dbReference type="SAM" id="MobiDB-lite"/>
    </source>
</evidence>
<dbReference type="InterPro" id="IPR020084">
    <property type="entry name" value="NUDIX_hydrolase_CS"/>
</dbReference>
<dbReference type="GO" id="GO:0016787">
    <property type="term" value="F:hydrolase activity"/>
    <property type="evidence" value="ECO:0007669"/>
    <property type="project" value="UniProtKB-KW"/>
</dbReference>
<sequence length="245" mass="26452">MSESKSVSTDPSRADFGAAVDDMRDSVAAFTYDGDRSTQDHLSGAPERRGLVLGDQDPRDAALAEKVLSEDLAWTGRIFNVDRLRVELPDGRSATRDVVRHPGAVAIVALTDEGRICLVRQYRTAIGRVTVEIPAGKLEPGEDPLECAGRELLEETGMRAEKIAFLTTIATSDGFCDELIHLYMATGLTFSQSSPDADEFINVDLVNVGELIDAVLDGRIEDAKTVVGALLCDAIARRLADESSK</sequence>
<dbReference type="PROSITE" id="PS51462">
    <property type="entry name" value="NUDIX"/>
    <property type="match status" value="1"/>
</dbReference>
<dbReference type="InterPro" id="IPR000086">
    <property type="entry name" value="NUDIX_hydrolase_dom"/>
</dbReference>
<accession>A0A7S7RUJ0</accession>
<dbReference type="SUPFAM" id="SSF55811">
    <property type="entry name" value="Nudix"/>
    <property type="match status" value="1"/>
</dbReference>
<gene>
    <name evidence="5" type="ORF">INP52_00140</name>
</gene>
<evidence type="ECO:0000259" key="4">
    <source>
        <dbReference type="PROSITE" id="PS51462"/>
    </source>
</evidence>
<comment type="cofactor">
    <cofactor evidence="1">
        <name>Mg(2+)</name>
        <dbReference type="ChEBI" id="CHEBI:18420"/>
    </cofactor>
</comment>
<evidence type="ECO:0000313" key="5">
    <source>
        <dbReference type="EMBL" id="QOY60675.1"/>
    </source>
</evidence>
<dbReference type="GO" id="GO:0019693">
    <property type="term" value="P:ribose phosphate metabolic process"/>
    <property type="evidence" value="ECO:0007669"/>
    <property type="project" value="TreeGrafter"/>
</dbReference>
<dbReference type="AlphaFoldDB" id="A0A7S7RUJ0"/>
<dbReference type="Pfam" id="PF00293">
    <property type="entry name" value="NUDIX"/>
    <property type="match status" value="1"/>
</dbReference>
<evidence type="ECO:0000256" key="1">
    <source>
        <dbReference type="ARBA" id="ARBA00001946"/>
    </source>
</evidence>
<name>A0A7S7RUJ0_9ACTN</name>
<dbReference type="RefSeq" id="WP_194371350.1">
    <property type="nucleotide sequence ID" value="NZ_CP063767.1"/>
</dbReference>
<dbReference type="FunFam" id="3.90.79.10:FF:000024">
    <property type="entry name" value="ADP-ribose pyrophosphatase"/>
    <property type="match status" value="1"/>
</dbReference>
<keyword evidence="6" id="KW-1185">Reference proteome</keyword>
<dbReference type="Gene3D" id="3.90.79.10">
    <property type="entry name" value="Nucleoside Triphosphate Pyrophosphohydrolase"/>
    <property type="match status" value="1"/>
</dbReference>
<dbReference type="GO" id="GO:0006753">
    <property type="term" value="P:nucleoside phosphate metabolic process"/>
    <property type="evidence" value="ECO:0007669"/>
    <property type="project" value="TreeGrafter"/>
</dbReference>
<dbReference type="KEGG" id="tio:INP52_00140"/>
<dbReference type="PANTHER" id="PTHR11839">
    <property type="entry name" value="UDP/ADP-SUGAR PYROPHOSPHATASE"/>
    <property type="match status" value="1"/>
</dbReference>
<dbReference type="EMBL" id="CP063767">
    <property type="protein sequence ID" value="QOY60675.1"/>
    <property type="molecule type" value="Genomic_DNA"/>
</dbReference>
<feature type="region of interest" description="Disordered" evidence="3">
    <location>
        <begin position="34"/>
        <end position="53"/>
    </location>
</feature>
<keyword evidence="2 5" id="KW-0378">Hydrolase</keyword>
<dbReference type="Proteomes" id="UP000593735">
    <property type="component" value="Chromosome"/>
</dbReference>
<protein>
    <submittedName>
        <fullName evidence="5">NUDIX hydrolase</fullName>
    </submittedName>
</protein>
<organism evidence="5 6">
    <name type="scientific">Thermophilibacter immobilis</name>
    <dbReference type="NCBI Taxonomy" id="2779519"/>
    <lineage>
        <taxon>Bacteria</taxon>
        <taxon>Bacillati</taxon>
        <taxon>Actinomycetota</taxon>
        <taxon>Coriobacteriia</taxon>
        <taxon>Coriobacteriales</taxon>
        <taxon>Atopobiaceae</taxon>
        <taxon>Thermophilibacter</taxon>
    </lineage>
</organism>
<dbReference type="PROSITE" id="PS00893">
    <property type="entry name" value="NUDIX_BOX"/>
    <property type="match status" value="1"/>
</dbReference>
<evidence type="ECO:0000313" key="6">
    <source>
        <dbReference type="Proteomes" id="UP000593735"/>
    </source>
</evidence>
<evidence type="ECO:0000256" key="2">
    <source>
        <dbReference type="ARBA" id="ARBA00022801"/>
    </source>
</evidence>
<feature type="domain" description="Nudix hydrolase" evidence="4">
    <location>
        <begin position="99"/>
        <end position="228"/>
    </location>
</feature>
<dbReference type="InterPro" id="IPR015797">
    <property type="entry name" value="NUDIX_hydrolase-like_dom_sf"/>
</dbReference>